<feature type="binding site" evidence="11">
    <location>
        <position position="481"/>
    </location>
    <ligand>
        <name>Ca(2+)</name>
        <dbReference type="ChEBI" id="CHEBI:29108"/>
        <label>5</label>
    </ligand>
</feature>
<dbReference type="InterPro" id="IPR001818">
    <property type="entry name" value="Pept_M10_metallopeptidase"/>
</dbReference>
<dbReference type="Pfam" id="PF01471">
    <property type="entry name" value="PG_binding_1"/>
    <property type="match status" value="1"/>
</dbReference>
<dbReference type="CDD" id="cd04278">
    <property type="entry name" value="ZnMc_MMP"/>
    <property type="match status" value="1"/>
</dbReference>
<dbReference type="SMART" id="SM00235">
    <property type="entry name" value="ZnMc"/>
    <property type="match status" value="1"/>
</dbReference>
<feature type="modified residue" description="Phosphotyrosine; by PKDCC" evidence="12">
    <location>
        <position position="463"/>
    </location>
</feature>
<feature type="binding site" evidence="11">
    <location>
        <position position="252"/>
    </location>
    <ligand>
        <name>Ca(2+)</name>
        <dbReference type="ChEBI" id="CHEBI:29108"/>
        <label>3</label>
    </ligand>
</feature>
<dbReference type="GO" id="GO:0030574">
    <property type="term" value="P:collagen catabolic process"/>
    <property type="evidence" value="ECO:0007669"/>
    <property type="project" value="TreeGrafter"/>
</dbReference>
<evidence type="ECO:0000256" key="2">
    <source>
        <dbReference type="ARBA" id="ARBA00022670"/>
    </source>
</evidence>
<evidence type="ECO:0000256" key="11">
    <source>
        <dbReference type="PIRSR" id="PIRSR621190-2"/>
    </source>
</evidence>
<feature type="binding site" evidence="11">
    <location>
        <position position="255"/>
    </location>
    <ligand>
        <name>Ca(2+)</name>
        <dbReference type="ChEBI" id="CHEBI:29108"/>
        <label>3</label>
    </ligand>
</feature>
<dbReference type="CDD" id="cd00094">
    <property type="entry name" value="HX"/>
    <property type="match status" value="1"/>
</dbReference>
<feature type="binding site" evidence="11">
    <location>
        <position position="248"/>
    </location>
    <ligand>
        <name>Ca(2+)</name>
        <dbReference type="ChEBI" id="CHEBI:29108"/>
        <label>2</label>
    </ligand>
</feature>
<feature type="binding site" description="in inhibited form" evidence="11">
    <location>
        <position position="140"/>
    </location>
    <ligand>
        <name>Zn(2+)</name>
        <dbReference type="ChEBI" id="CHEBI:29105"/>
        <label>2</label>
        <note>catalytic</note>
    </ligand>
</feature>
<keyword evidence="18" id="KW-1185">Reference proteome</keyword>
<feature type="active site" evidence="10">
    <location>
        <position position="274"/>
    </location>
</feature>
<evidence type="ECO:0000313" key="18">
    <source>
        <dbReference type="Proteomes" id="UP000824782"/>
    </source>
</evidence>
<evidence type="ECO:0000256" key="9">
    <source>
        <dbReference type="ARBA" id="ARBA00023145"/>
    </source>
</evidence>
<feature type="binding site" evidence="11">
    <location>
        <position position="291"/>
    </location>
    <ligand>
        <name>Zn(2+)</name>
        <dbReference type="ChEBI" id="CHEBI:29105"/>
        <label>2</label>
        <note>catalytic</note>
    </ligand>
</feature>
<feature type="signal peptide" evidence="15">
    <location>
        <begin position="1"/>
        <end position="26"/>
    </location>
</feature>
<evidence type="ECO:0000256" key="14">
    <source>
        <dbReference type="SAM" id="MobiDB-lite"/>
    </source>
</evidence>
<dbReference type="InterPro" id="IPR036365">
    <property type="entry name" value="PGBD-like_sf"/>
</dbReference>
<keyword evidence="4" id="KW-0677">Repeat</keyword>
<feature type="binding site" evidence="11">
    <location>
        <position position="232"/>
    </location>
    <ligand>
        <name>Zn(2+)</name>
        <dbReference type="ChEBI" id="CHEBI:29105"/>
        <label>1</label>
    </ligand>
</feature>
<keyword evidence="7 11" id="KW-0106">Calcium</keyword>
<dbReference type="InterPro" id="IPR021190">
    <property type="entry name" value="Pept_M10A"/>
</dbReference>
<accession>A0AAV7AK53</accession>
<dbReference type="PANTHER" id="PTHR10201:SF332">
    <property type="entry name" value="MATRIX METALLOPROTEINASE-18"/>
    <property type="match status" value="1"/>
</dbReference>
<dbReference type="GO" id="GO:0006508">
    <property type="term" value="P:proteolysis"/>
    <property type="evidence" value="ECO:0007669"/>
    <property type="project" value="UniProtKB-KW"/>
</dbReference>
<sequence length="586" mass="65668">MAWRFLLLHSACLVVALLSILPFGSLRPISEEVEEGSPETVSLAEINSPSVLQPRGRKLDPVAQVSSDEFKLAADYLIQFGYLPDENITDYGVPDTPFIPEDQLPEEFISGLEWFQRQNGLKVTGRLDDETSDAMKLPRCGKHEQRMSYNVGAKWNKDTLTYKIINSTARLPEKLVKEELVKALKVWESVSPLKFVEVRVNQTADIDMFFVSGRHNDGERNAFDGPGRVLGHAFMPPFSKSKKAIDGDLHLDNDETWSINEKKGVNLLQAAAHELGHALGLDHSTVPGALMAPTYKGYKPLFQLHKDDIEAIQALYGKPSEKKTEKVISPTVPSSPAKAVTPSAAKKTVTSNPKVTEDKRDPKKQSIVKLCSEEPIDTFVATKEGSIYLFKGEYFWDLNHGKLPMTPKKKYPQLISTKWKELPASIDASIRMQNPTAGQDGKIFFFKGDRYWKYDNDQLEAGYPKPIKEGFPGIPNSVDAAFTQPAIVTKGNKVIREERIFFIKGKKFYLYDPAAGNSSSPQMLQDDWVGVKLPITAALSLKNEMYLIGKKKFQKILLLTYSQNRVYGNIHQAKNLDQLIACETTK</sequence>
<dbReference type="EMBL" id="WNYA01000007">
    <property type="protein sequence ID" value="KAG8560413.1"/>
    <property type="molecule type" value="Genomic_DNA"/>
</dbReference>
<dbReference type="GO" id="GO:0005615">
    <property type="term" value="C:extracellular space"/>
    <property type="evidence" value="ECO:0007669"/>
    <property type="project" value="TreeGrafter"/>
</dbReference>
<dbReference type="GO" id="GO:0030198">
    <property type="term" value="P:extracellular matrix organization"/>
    <property type="evidence" value="ECO:0007669"/>
    <property type="project" value="TreeGrafter"/>
</dbReference>
<feature type="binding site" evidence="11">
    <location>
        <position position="224"/>
    </location>
    <ligand>
        <name>Ca(2+)</name>
        <dbReference type="ChEBI" id="CHEBI:29108"/>
        <label>3</label>
    </ligand>
</feature>
<feature type="repeat" description="Hemopexin" evidence="13">
    <location>
        <begin position="373"/>
        <end position="422"/>
    </location>
</feature>
<dbReference type="InterPro" id="IPR018487">
    <property type="entry name" value="Hemopexin-like_repeat"/>
</dbReference>
<keyword evidence="2" id="KW-0645">Protease</keyword>
<comment type="caution">
    <text evidence="17">The sequence shown here is derived from an EMBL/GenBank/DDBJ whole genome shotgun (WGS) entry which is preliminary data.</text>
</comment>
<evidence type="ECO:0000256" key="3">
    <source>
        <dbReference type="ARBA" id="ARBA00022723"/>
    </source>
</evidence>
<dbReference type="PANTHER" id="PTHR10201">
    <property type="entry name" value="MATRIX METALLOPROTEINASE"/>
    <property type="match status" value="1"/>
</dbReference>
<feature type="binding site" evidence="11">
    <location>
        <position position="215"/>
    </location>
    <ligand>
        <name>Zn(2+)</name>
        <dbReference type="ChEBI" id="CHEBI:29105"/>
        <label>1</label>
    </ligand>
</feature>
<protein>
    <recommendedName>
        <fullName evidence="16">Peptidase metallopeptidase domain-containing protein</fullName>
    </recommendedName>
</protein>
<keyword evidence="8" id="KW-0482">Metalloprotease</keyword>
<dbReference type="Proteomes" id="UP000824782">
    <property type="component" value="Unassembled WGS sequence"/>
</dbReference>
<feature type="domain" description="Peptidase metallopeptidase" evidence="16">
    <location>
        <begin position="151"/>
        <end position="318"/>
    </location>
</feature>
<dbReference type="PROSITE" id="PS51642">
    <property type="entry name" value="HEMOPEXIN_2"/>
    <property type="match status" value="3"/>
</dbReference>
<keyword evidence="6 11" id="KW-0862">Zinc</keyword>
<keyword evidence="9" id="KW-0865">Zymogen</keyword>
<gene>
    <name evidence="17" type="ORF">GDO81_014968</name>
</gene>
<comment type="similarity">
    <text evidence="1">Belongs to the peptidase M10A family.</text>
</comment>
<evidence type="ECO:0000256" key="13">
    <source>
        <dbReference type="PROSITE-ProRule" id="PRU01011"/>
    </source>
</evidence>
<reference evidence="17" key="1">
    <citation type="thesis" date="2020" institute="ProQuest LLC" country="789 East Eisenhower Parkway, Ann Arbor, MI, USA">
        <title>Comparative Genomics and Chromosome Evolution.</title>
        <authorList>
            <person name="Mudd A.B."/>
        </authorList>
    </citation>
    <scope>NUCLEOTIDE SEQUENCE</scope>
    <source>
        <strain evidence="17">237g6f4</strain>
        <tissue evidence="17">Blood</tissue>
    </source>
</reference>
<dbReference type="InterPro" id="IPR000585">
    <property type="entry name" value="Hemopexin-like_dom"/>
</dbReference>
<feature type="binding site" evidence="11">
    <location>
        <position position="255"/>
    </location>
    <ligand>
        <name>Ca(2+)</name>
        <dbReference type="ChEBI" id="CHEBI:29108"/>
        <label>1</label>
    </ligand>
</feature>
<dbReference type="GO" id="GO:0031012">
    <property type="term" value="C:extracellular matrix"/>
    <property type="evidence" value="ECO:0007669"/>
    <property type="project" value="InterPro"/>
</dbReference>
<evidence type="ECO:0000256" key="10">
    <source>
        <dbReference type="PIRSR" id="PIRSR621190-1"/>
    </source>
</evidence>
<feature type="binding site" evidence="11">
    <location>
        <position position="283"/>
    </location>
    <ligand>
        <name>Zn(2+)</name>
        <dbReference type="ChEBI" id="CHEBI:29105"/>
        <label>2</label>
        <note>catalytic</note>
    </ligand>
</feature>
<evidence type="ECO:0000256" key="6">
    <source>
        <dbReference type="ARBA" id="ARBA00022833"/>
    </source>
</evidence>
<dbReference type="EMBL" id="WNYA01000007">
    <property type="protein sequence ID" value="KAG8560414.1"/>
    <property type="molecule type" value="Genomic_DNA"/>
</dbReference>
<feature type="binding site" evidence="11">
    <location>
        <position position="217"/>
    </location>
    <ligand>
        <name>Zn(2+)</name>
        <dbReference type="ChEBI" id="CHEBI:29105"/>
        <label>1</label>
    </ligand>
</feature>
<dbReference type="InterPro" id="IPR036375">
    <property type="entry name" value="Hemopexin-like_dom_sf"/>
</dbReference>
<organism evidence="17 18">
    <name type="scientific">Engystomops pustulosus</name>
    <name type="common">Tungara frog</name>
    <name type="synonym">Physalaemus pustulosus</name>
    <dbReference type="NCBI Taxonomy" id="76066"/>
    <lineage>
        <taxon>Eukaryota</taxon>
        <taxon>Metazoa</taxon>
        <taxon>Chordata</taxon>
        <taxon>Craniata</taxon>
        <taxon>Vertebrata</taxon>
        <taxon>Euteleostomi</taxon>
        <taxon>Amphibia</taxon>
        <taxon>Batrachia</taxon>
        <taxon>Anura</taxon>
        <taxon>Neobatrachia</taxon>
        <taxon>Hyloidea</taxon>
        <taxon>Leptodactylidae</taxon>
        <taxon>Leiuperinae</taxon>
        <taxon>Engystomops</taxon>
    </lineage>
</organism>
<feature type="chain" id="PRO_5044715587" description="Peptidase metallopeptidase domain-containing protein" evidence="15">
    <location>
        <begin position="27"/>
        <end position="586"/>
    </location>
</feature>
<proteinExistence type="inferred from homology"/>
<dbReference type="SMART" id="SM00120">
    <property type="entry name" value="HX"/>
    <property type="match status" value="3"/>
</dbReference>
<dbReference type="PRINTS" id="PR00138">
    <property type="entry name" value="MATRIXIN"/>
</dbReference>
<evidence type="ECO:0000256" key="5">
    <source>
        <dbReference type="ARBA" id="ARBA00022801"/>
    </source>
</evidence>
<evidence type="ECO:0000256" key="15">
    <source>
        <dbReference type="SAM" id="SignalP"/>
    </source>
</evidence>
<feature type="binding site" evidence="11">
    <location>
        <position position="427"/>
    </location>
    <ligand>
        <name>Ca(2+)</name>
        <dbReference type="ChEBI" id="CHEBI:29108"/>
        <label>4</label>
    </ligand>
</feature>
<evidence type="ECO:0000256" key="4">
    <source>
        <dbReference type="ARBA" id="ARBA00022737"/>
    </source>
</evidence>
<dbReference type="Gene3D" id="2.110.10.10">
    <property type="entry name" value="Hemopexin-like domain"/>
    <property type="match status" value="2"/>
</dbReference>
<dbReference type="Pfam" id="PF00413">
    <property type="entry name" value="Peptidase_M10"/>
    <property type="match status" value="1"/>
</dbReference>
<dbReference type="InterPro" id="IPR006026">
    <property type="entry name" value="Peptidase_Metallo"/>
</dbReference>
<dbReference type="InterPro" id="IPR002477">
    <property type="entry name" value="Peptidoglycan-bd-like"/>
</dbReference>
<dbReference type="SUPFAM" id="SSF47090">
    <property type="entry name" value="PGBD-like"/>
    <property type="match status" value="1"/>
</dbReference>
<comment type="cofactor">
    <cofactor evidence="11">
        <name>Zn(2+)</name>
        <dbReference type="ChEBI" id="CHEBI:29105"/>
    </cofactor>
    <text evidence="11">Binds 2 Zn(2+) ions per subunit.</text>
</comment>
<dbReference type="Pfam" id="PF00045">
    <property type="entry name" value="Hemopexin"/>
    <property type="match status" value="2"/>
</dbReference>
<dbReference type="AlphaFoldDB" id="A0AAV7AK53"/>
<name>A0AAV7AK53_ENGPU</name>
<dbReference type="InterPro" id="IPR024079">
    <property type="entry name" value="MetalloPept_cat_dom_sf"/>
</dbReference>
<dbReference type="FunFam" id="3.40.390.10:FF:000091">
    <property type="entry name" value="Matrix metalloproteinase-16-like Protein"/>
    <property type="match status" value="1"/>
</dbReference>
<feature type="binding site" evidence="11">
    <location>
        <position position="273"/>
    </location>
    <ligand>
        <name>Zn(2+)</name>
        <dbReference type="ChEBI" id="CHEBI:29105"/>
        <label>2</label>
        <note>catalytic</note>
    </ligand>
</feature>
<dbReference type="Gene3D" id="3.40.390.10">
    <property type="entry name" value="Collagenase (Catalytic Domain)"/>
    <property type="match status" value="1"/>
</dbReference>
<evidence type="ECO:0000259" key="16">
    <source>
        <dbReference type="SMART" id="SM00235"/>
    </source>
</evidence>
<feature type="region of interest" description="Disordered" evidence="14">
    <location>
        <begin position="326"/>
        <end position="361"/>
    </location>
</feature>
<keyword evidence="3 11" id="KW-0479">Metal-binding</keyword>
<comment type="cofactor">
    <cofactor evidence="11">
        <name>Ca(2+)</name>
        <dbReference type="ChEBI" id="CHEBI:29108"/>
    </cofactor>
    <text evidence="11">Can bind about 5 Ca(2+) ions per subunit.</text>
</comment>
<feature type="binding site" evidence="11">
    <location>
        <position position="277"/>
    </location>
    <ligand>
        <name>Zn(2+)</name>
        <dbReference type="ChEBI" id="CHEBI:29105"/>
        <label>2</label>
        <note>catalytic</note>
    </ligand>
</feature>
<evidence type="ECO:0000256" key="12">
    <source>
        <dbReference type="PIRSR" id="PIRSR621190-4"/>
    </source>
</evidence>
<dbReference type="GO" id="GO:0008270">
    <property type="term" value="F:zinc ion binding"/>
    <property type="evidence" value="ECO:0007669"/>
    <property type="project" value="InterPro"/>
</dbReference>
<evidence type="ECO:0000256" key="1">
    <source>
        <dbReference type="ARBA" id="ARBA00010370"/>
    </source>
</evidence>
<feature type="repeat" description="Hemopexin" evidence="13">
    <location>
        <begin position="423"/>
        <end position="474"/>
    </location>
</feature>
<evidence type="ECO:0000256" key="7">
    <source>
        <dbReference type="ARBA" id="ARBA00022837"/>
    </source>
</evidence>
<feature type="binding site" evidence="11">
    <location>
        <position position="205"/>
    </location>
    <ligand>
        <name>Ca(2+)</name>
        <dbReference type="ChEBI" id="CHEBI:29108"/>
        <label>2</label>
    </ligand>
</feature>
<feature type="repeat" description="Hemopexin" evidence="13">
    <location>
        <begin position="475"/>
        <end position="531"/>
    </location>
</feature>
<feature type="binding site" evidence="11">
    <location>
        <position position="250"/>
    </location>
    <ligand>
        <name>Zn(2+)</name>
        <dbReference type="ChEBI" id="CHEBI:29105"/>
        <label>1</label>
    </ligand>
</feature>
<evidence type="ECO:0000256" key="8">
    <source>
        <dbReference type="ARBA" id="ARBA00023049"/>
    </source>
</evidence>
<dbReference type="GO" id="GO:0004222">
    <property type="term" value="F:metalloendopeptidase activity"/>
    <property type="evidence" value="ECO:0007669"/>
    <property type="project" value="InterPro"/>
</dbReference>
<keyword evidence="5" id="KW-0378">Hydrolase</keyword>
<feature type="binding site" evidence="11">
    <location>
        <position position="225"/>
    </location>
    <ligand>
        <name>Ca(2+)</name>
        <dbReference type="ChEBI" id="CHEBI:29108"/>
        <label>3</label>
    </ligand>
</feature>
<dbReference type="SUPFAM" id="SSF55486">
    <property type="entry name" value="Metalloproteases ('zincins'), catalytic domain"/>
    <property type="match status" value="1"/>
</dbReference>
<keyword evidence="15" id="KW-0732">Signal</keyword>
<evidence type="ECO:0000313" key="17">
    <source>
        <dbReference type="EMBL" id="KAG8560414.1"/>
    </source>
</evidence>
<dbReference type="InterPro" id="IPR033739">
    <property type="entry name" value="M10A_MMP"/>
</dbReference>
<dbReference type="SUPFAM" id="SSF50923">
    <property type="entry name" value="Hemopexin-like domain"/>
    <property type="match status" value="1"/>
</dbReference>